<dbReference type="EMBL" id="JBBPDW010000018">
    <property type="protein sequence ID" value="KAK7545303.1"/>
    <property type="molecule type" value="Genomic_DNA"/>
</dbReference>
<feature type="signal peptide" evidence="1">
    <location>
        <begin position="1"/>
        <end position="20"/>
    </location>
</feature>
<protein>
    <recommendedName>
        <fullName evidence="4">Secreted protein</fullName>
    </recommendedName>
</protein>
<proteinExistence type="predicted"/>
<reference evidence="2 3" key="1">
    <citation type="submission" date="2024-04" db="EMBL/GenBank/DDBJ databases">
        <title>Phyllosticta paracitricarpa is synonymous to the EU quarantine fungus P. citricarpa based on phylogenomic analyses.</title>
        <authorList>
            <consortium name="Lawrence Berkeley National Laboratory"/>
            <person name="Van Ingen-Buijs V.A."/>
            <person name="Van Westerhoven A.C."/>
            <person name="Haridas S."/>
            <person name="Skiadas P."/>
            <person name="Martin F."/>
            <person name="Groenewald J.Z."/>
            <person name="Crous P.W."/>
            <person name="Seidl M.F."/>
        </authorList>
    </citation>
    <scope>NUCLEOTIDE SEQUENCE [LARGE SCALE GENOMIC DNA]</scope>
    <source>
        <strain evidence="2 3">CBS 122670</strain>
    </source>
</reference>
<name>A0ABR1MBJ3_9PEZI</name>
<keyword evidence="3" id="KW-1185">Reference proteome</keyword>
<accession>A0ABR1MBJ3</accession>
<dbReference type="Proteomes" id="UP001365128">
    <property type="component" value="Unassembled WGS sequence"/>
</dbReference>
<organism evidence="2 3">
    <name type="scientific">Phyllosticta citricarpa</name>
    <dbReference type="NCBI Taxonomy" id="55181"/>
    <lineage>
        <taxon>Eukaryota</taxon>
        <taxon>Fungi</taxon>
        <taxon>Dikarya</taxon>
        <taxon>Ascomycota</taxon>
        <taxon>Pezizomycotina</taxon>
        <taxon>Dothideomycetes</taxon>
        <taxon>Dothideomycetes incertae sedis</taxon>
        <taxon>Botryosphaeriales</taxon>
        <taxon>Phyllostictaceae</taxon>
        <taxon>Phyllosticta</taxon>
    </lineage>
</organism>
<evidence type="ECO:0000313" key="3">
    <source>
        <dbReference type="Proteomes" id="UP001365128"/>
    </source>
</evidence>
<evidence type="ECO:0000313" key="2">
    <source>
        <dbReference type="EMBL" id="KAK7545303.1"/>
    </source>
</evidence>
<gene>
    <name evidence="2" type="ORF">IWX46DRAFT_601995</name>
</gene>
<feature type="chain" id="PRO_5047128256" description="Secreted protein" evidence="1">
    <location>
        <begin position="21"/>
        <end position="99"/>
    </location>
</feature>
<comment type="caution">
    <text evidence="2">The sequence shown here is derived from an EMBL/GenBank/DDBJ whole genome shotgun (WGS) entry which is preliminary data.</text>
</comment>
<evidence type="ECO:0000256" key="1">
    <source>
        <dbReference type="SAM" id="SignalP"/>
    </source>
</evidence>
<evidence type="ECO:0008006" key="4">
    <source>
        <dbReference type="Google" id="ProtNLM"/>
    </source>
</evidence>
<sequence>MRYLWLVHMLTACCPGPCASDTSISGSANLAGAVSAAWAAQPECKSVVEYDGSVVQQPSLAALNGVSWSKNSFDLHVLCLGRWPCFTHFLLFARGAVGV</sequence>
<keyword evidence="1" id="KW-0732">Signal</keyword>